<accession>A0A366LVM6</accession>
<dbReference type="PANTHER" id="PTHR46044:SF1">
    <property type="entry name" value="CN HYDROLASE DOMAIN-CONTAINING PROTEIN"/>
    <property type="match status" value="1"/>
</dbReference>
<dbReference type="Proteomes" id="UP000253303">
    <property type="component" value="Unassembled WGS sequence"/>
</dbReference>
<dbReference type="CDD" id="cd07564">
    <property type="entry name" value="nitrilases_CHs"/>
    <property type="match status" value="1"/>
</dbReference>
<dbReference type="InterPro" id="IPR044149">
    <property type="entry name" value="Nitrilases_CHs"/>
</dbReference>
<evidence type="ECO:0000313" key="3">
    <source>
        <dbReference type="EMBL" id="RBQ18005.1"/>
    </source>
</evidence>
<evidence type="ECO:0000313" key="4">
    <source>
        <dbReference type="Proteomes" id="UP000253303"/>
    </source>
</evidence>
<dbReference type="InterPro" id="IPR003010">
    <property type="entry name" value="C-N_Hydrolase"/>
</dbReference>
<dbReference type="SUPFAM" id="SSF56317">
    <property type="entry name" value="Carbon-nitrogen hydrolase"/>
    <property type="match status" value="1"/>
</dbReference>
<dbReference type="GO" id="GO:0018822">
    <property type="term" value="F:nitrile hydratase activity"/>
    <property type="evidence" value="ECO:0007669"/>
    <property type="project" value="TreeGrafter"/>
</dbReference>
<proteinExistence type="inferred from homology"/>
<dbReference type="PANTHER" id="PTHR46044">
    <property type="entry name" value="NITRILASE"/>
    <property type="match status" value="1"/>
</dbReference>
<dbReference type="GO" id="GO:0000257">
    <property type="term" value="F:nitrilase activity"/>
    <property type="evidence" value="ECO:0007669"/>
    <property type="project" value="TreeGrafter"/>
</dbReference>
<evidence type="ECO:0000256" key="1">
    <source>
        <dbReference type="ARBA" id="ARBA00008129"/>
    </source>
</evidence>
<dbReference type="PROSITE" id="PS50263">
    <property type="entry name" value="CN_HYDROLASE"/>
    <property type="match status" value="1"/>
</dbReference>
<sequence>MPATRVAVIQAATRLFDPWHAIDLVAGWTARAAAQRARLVVFPESFVGGYPKGSDFGAVIGRRSAEGREEYRRYFESAVEVPGPAADALGRIAADAGTVLVVGVIERDGSTLYCAMLTFGPDGALLGKRRKLLGVGAERLLFGWGDASTLDVHPTDAGRVGTVMCWENLMPAVRMAMYAQDVQIYCAPTAVGTELDVVTARHIAREGRCFVLAANQVMRVADYPPGYLPATGPGRGTVISRGGSVIAGPDGGVLAGPVWDEQTMLLADLDLDEIPRWKYDFDVTGHFARPDLFRLTVDRSVRSAVSTSAG</sequence>
<dbReference type="Pfam" id="PF00795">
    <property type="entry name" value="CN_hydrolase"/>
    <property type="match status" value="1"/>
</dbReference>
<gene>
    <name evidence="3" type="ORF">DP939_21775</name>
</gene>
<comment type="caution">
    <text evidence="3">The sequence shown here is derived from an EMBL/GenBank/DDBJ whole genome shotgun (WGS) entry which is preliminary data.</text>
</comment>
<dbReference type="GO" id="GO:0051410">
    <property type="term" value="P:detoxification of nitrogen compound"/>
    <property type="evidence" value="ECO:0007669"/>
    <property type="project" value="TreeGrafter"/>
</dbReference>
<feature type="domain" description="CN hydrolase" evidence="2">
    <location>
        <begin position="4"/>
        <end position="271"/>
    </location>
</feature>
<dbReference type="OrthoDB" id="9811121at2"/>
<organism evidence="3 4">
    <name type="scientific">Spongiactinospora rosea</name>
    <dbReference type="NCBI Taxonomy" id="2248750"/>
    <lineage>
        <taxon>Bacteria</taxon>
        <taxon>Bacillati</taxon>
        <taxon>Actinomycetota</taxon>
        <taxon>Actinomycetes</taxon>
        <taxon>Streptosporangiales</taxon>
        <taxon>Streptosporangiaceae</taxon>
        <taxon>Spongiactinospora</taxon>
    </lineage>
</organism>
<evidence type="ECO:0000259" key="2">
    <source>
        <dbReference type="PROSITE" id="PS50263"/>
    </source>
</evidence>
<dbReference type="RefSeq" id="WP_113982605.1">
    <property type="nucleotide sequence ID" value="NZ_QMEY01000009.1"/>
</dbReference>
<comment type="similarity">
    <text evidence="1">Belongs to the carbon-nitrogen hydrolase superfamily. Nitrilase family.</text>
</comment>
<dbReference type="EMBL" id="QMEY01000009">
    <property type="protein sequence ID" value="RBQ18005.1"/>
    <property type="molecule type" value="Genomic_DNA"/>
</dbReference>
<dbReference type="AlphaFoldDB" id="A0A366LVM6"/>
<reference evidence="3 4" key="1">
    <citation type="submission" date="2018-06" db="EMBL/GenBank/DDBJ databases">
        <title>Sphaerisporangium craniellae sp. nov., isolated from a marine sponge in the South China Sea.</title>
        <authorList>
            <person name="Li L."/>
        </authorList>
    </citation>
    <scope>NUCLEOTIDE SEQUENCE [LARGE SCALE GENOMIC DNA]</scope>
    <source>
        <strain evidence="3 4">LHW63015</strain>
    </source>
</reference>
<protein>
    <submittedName>
        <fullName evidence="3">Nitrilase</fullName>
    </submittedName>
</protein>
<keyword evidence="4" id="KW-1185">Reference proteome</keyword>
<dbReference type="Gene3D" id="3.60.110.10">
    <property type="entry name" value="Carbon-nitrogen hydrolase"/>
    <property type="match status" value="1"/>
</dbReference>
<dbReference type="InterPro" id="IPR036526">
    <property type="entry name" value="C-N_Hydrolase_sf"/>
</dbReference>
<name>A0A366LVM6_9ACTN</name>